<dbReference type="Pfam" id="PF12822">
    <property type="entry name" value="ECF_trnsprt"/>
    <property type="match status" value="1"/>
</dbReference>
<sequence length="196" mass="21491">MKLDLRTMTLTAFSAALGFVLMMFEFALPFFPPFLRLDFSDLPALLLGFMLGPAAGLMVVGFRNLLHLTITATMGVGELANFLISGSFVLTASLLYSRWRKAPLVLGVGGFVMVGAAVVVNLYIIIPLYEAVLELPLEETVQTAGEINPAVDDLKTYLLLVIAPFNVIKATAVSAIFLPVYKRVQRISMFDKWVVK</sequence>
<keyword evidence="3 8" id="KW-0813">Transport</keyword>
<evidence type="ECO:0000256" key="2">
    <source>
        <dbReference type="ARBA" id="ARBA00005540"/>
    </source>
</evidence>
<keyword evidence="4 8" id="KW-1003">Cell membrane</keyword>
<dbReference type="Proteomes" id="UP000199476">
    <property type="component" value="Unassembled WGS sequence"/>
</dbReference>
<evidence type="ECO:0000256" key="5">
    <source>
        <dbReference type="ARBA" id="ARBA00022692"/>
    </source>
</evidence>
<dbReference type="RefSeq" id="WP_089759499.1">
    <property type="nucleotide sequence ID" value="NZ_FNGO01000008.1"/>
</dbReference>
<keyword evidence="6 9" id="KW-1133">Transmembrane helix</keyword>
<dbReference type="EMBL" id="FNGO01000008">
    <property type="protein sequence ID" value="SDL71591.1"/>
    <property type="molecule type" value="Genomic_DNA"/>
</dbReference>
<dbReference type="PANTHER" id="PTHR38438:SF1">
    <property type="entry name" value="RIBOFLAVIN TRANSPORTER RIBU"/>
    <property type="match status" value="1"/>
</dbReference>
<evidence type="ECO:0000256" key="9">
    <source>
        <dbReference type="SAM" id="Phobius"/>
    </source>
</evidence>
<proteinExistence type="inferred from homology"/>
<dbReference type="PANTHER" id="PTHR38438">
    <property type="entry name" value="RIBOFLAVIN TRANSPORTER RIBU"/>
    <property type="match status" value="1"/>
</dbReference>
<dbReference type="PIRSF" id="PIRSF037778">
    <property type="entry name" value="UCP037778_transp_RibU"/>
    <property type="match status" value="1"/>
</dbReference>
<evidence type="ECO:0000256" key="3">
    <source>
        <dbReference type="ARBA" id="ARBA00022448"/>
    </source>
</evidence>
<dbReference type="AlphaFoldDB" id="A0A1G9MC67"/>
<feature type="transmembrane region" description="Helical" evidence="9">
    <location>
        <begin position="104"/>
        <end position="126"/>
    </location>
</feature>
<dbReference type="GO" id="GO:0005886">
    <property type="term" value="C:plasma membrane"/>
    <property type="evidence" value="ECO:0007669"/>
    <property type="project" value="UniProtKB-SubCell"/>
</dbReference>
<evidence type="ECO:0000313" key="11">
    <source>
        <dbReference type="Proteomes" id="UP000199476"/>
    </source>
</evidence>
<protein>
    <recommendedName>
        <fullName evidence="8">Riboflavin transporter</fullName>
    </recommendedName>
</protein>
<keyword evidence="11" id="KW-1185">Reference proteome</keyword>
<dbReference type="OrthoDB" id="9809216at2"/>
<comment type="similarity">
    <text evidence="2 8">Belongs to the prokaryotic riboflavin transporter (P-RFT) (TC 2.A.87) family.</text>
</comment>
<name>A0A1G9MC67_9FIRM</name>
<evidence type="ECO:0000313" key="10">
    <source>
        <dbReference type="EMBL" id="SDL71591.1"/>
    </source>
</evidence>
<reference evidence="10 11" key="1">
    <citation type="submission" date="2016-10" db="EMBL/GenBank/DDBJ databases">
        <authorList>
            <person name="de Groot N.N."/>
        </authorList>
    </citation>
    <scope>NUCLEOTIDE SEQUENCE [LARGE SCALE GENOMIC DNA]</scope>
    <source>
        <strain evidence="10 11">SLAS-1</strain>
    </source>
</reference>
<feature type="transmembrane region" description="Helical" evidence="9">
    <location>
        <begin position="157"/>
        <end position="181"/>
    </location>
</feature>
<keyword evidence="7 8" id="KW-0472">Membrane</keyword>
<evidence type="ECO:0000256" key="6">
    <source>
        <dbReference type="ARBA" id="ARBA00022989"/>
    </source>
</evidence>
<dbReference type="InterPro" id="IPR025720">
    <property type="entry name" value="RibU"/>
</dbReference>
<dbReference type="Gene3D" id="1.10.1760.20">
    <property type="match status" value="1"/>
</dbReference>
<organism evidence="10 11">
    <name type="scientific">Halarsenatibacter silvermanii</name>
    <dbReference type="NCBI Taxonomy" id="321763"/>
    <lineage>
        <taxon>Bacteria</taxon>
        <taxon>Bacillati</taxon>
        <taxon>Bacillota</taxon>
        <taxon>Clostridia</taxon>
        <taxon>Halanaerobiales</taxon>
        <taxon>Halarsenatibacteraceae</taxon>
        <taxon>Halarsenatibacter</taxon>
    </lineage>
</organism>
<dbReference type="STRING" id="321763.SAMN04488692_10816"/>
<evidence type="ECO:0000256" key="1">
    <source>
        <dbReference type="ARBA" id="ARBA00004651"/>
    </source>
</evidence>
<evidence type="ECO:0000256" key="7">
    <source>
        <dbReference type="ARBA" id="ARBA00023136"/>
    </source>
</evidence>
<evidence type="ECO:0000256" key="8">
    <source>
        <dbReference type="PIRNR" id="PIRNR037778"/>
    </source>
</evidence>
<accession>A0A1G9MC67</accession>
<feature type="transmembrane region" description="Helical" evidence="9">
    <location>
        <begin position="12"/>
        <end position="32"/>
    </location>
</feature>
<dbReference type="InterPro" id="IPR024529">
    <property type="entry name" value="ECF_trnsprt_substrate-spec"/>
</dbReference>
<keyword evidence="5 9" id="KW-0812">Transmembrane</keyword>
<feature type="transmembrane region" description="Helical" evidence="9">
    <location>
        <begin position="44"/>
        <end position="66"/>
    </location>
</feature>
<dbReference type="GO" id="GO:0032217">
    <property type="term" value="F:riboflavin transmembrane transporter activity"/>
    <property type="evidence" value="ECO:0007669"/>
    <property type="project" value="UniProtKB-UniRule"/>
</dbReference>
<gene>
    <name evidence="10" type="ORF">SAMN04488692_10816</name>
</gene>
<comment type="function">
    <text evidence="8">Probably a riboflavin-binding protein that interacts with the energy-coupling factor (ECF) ABC-transporter complex.</text>
</comment>
<evidence type="ECO:0000256" key="4">
    <source>
        <dbReference type="ARBA" id="ARBA00022475"/>
    </source>
</evidence>
<comment type="subcellular location">
    <subcellularLocation>
        <location evidence="1">Cell membrane</location>
        <topology evidence="1">Multi-pass membrane protein</topology>
    </subcellularLocation>
</comment>